<accession>A0A6L9EBD1</accession>
<feature type="signal peptide" evidence="1">
    <location>
        <begin position="1"/>
        <end position="21"/>
    </location>
</feature>
<feature type="chain" id="PRO_5026862607" description="Outer membrane protein beta-barrel domain-containing protein" evidence="1">
    <location>
        <begin position="22"/>
        <end position="151"/>
    </location>
</feature>
<evidence type="ECO:0000313" key="3">
    <source>
        <dbReference type="Proteomes" id="UP000475249"/>
    </source>
</evidence>
<dbReference type="RefSeq" id="WP_161435084.1">
    <property type="nucleotide sequence ID" value="NZ_WXYO01000003.1"/>
</dbReference>
<reference evidence="2 3" key="1">
    <citation type="submission" date="2020-01" db="EMBL/GenBank/DDBJ databases">
        <title>Bacteria diversity of Porities sp.</title>
        <authorList>
            <person name="Wang G."/>
        </authorList>
    </citation>
    <scope>NUCLEOTIDE SEQUENCE [LARGE SCALE GENOMIC DNA]</scope>
    <source>
        <strain evidence="2 3">R33</strain>
    </source>
</reference>
<gene>
    <name evidence="2" type="ORF">GTQ38_08595</name>
</gene>
<keyword evidence="3" id="KW-1185">Reference proteome</keyword>
<keyword evidence="1" id="KW-0732">Signal</keyword>
<name>A0A6L9EBD1_9FLAO</name>
<evidence type="ECO:0000256" key="1">
    <source>
        <dbReference type="SAM" id="SignalP"/>
    </source>
</evidence>
<evidence type="ECO:0008006" key="4">
    <source>
        <dbReference type="Google" id="ProtNLM"/>
    </source>
</evidence>
<comment type="caution">
    <text evidence="2">The sequence shown here is derived from an EMBL/GenBank/DDBJ whole genome shotgun (WGS) entry which is preliminary data.</text>
</comment>
<organism evidence="2 3">
    <name type="scientific">Poritiphilus flavus</name>
    <dbReference type="NCBI Taxonomy" id="2697053"/>
    <lineage>
        <taxon>Bacteria</taxon>
        <taxon>Pseudomonadati</taxon>
        <taxon>Bacteroidota</taxon>
        <taxon>Flavobacteriia</taxon>
        <taxon>Flavobacteriales</taxon>
        <taxon>Flavobacteriaceae</taxon>
        <taxon>Poritiphilus</taxon>
    </lineage>
</organism>
<dbReference type="AlphaFoldDB" id="A0A6L9EBD1"/>
<protein>
    <recommendedName>
        <fullName evidence="4">Outer membrane protein beta-barrel domain-containing protein</fullName>
    </recommendedName>
</protein>
<dbReference type="Proteomes" id="UP000475249">
    <property type="component" value="Unassembled WGS sequence"/>
</dbReference>
<sequence length="151" mass="16294">MKKLWTFVIAFALFGILQSNAQVYTGAIGLGLDFGDGETLVGPSGKYFFSAEHAGQAEVLFGDGVTGISILYEYHGGFSGAENLQWYAGAGPTILLGDGNSDVGIRPIIGLDFKIPDVPLAFSFDWRPYISFEENGTEAARFALGFRYAFD</sequence>
<dbReference type="EMBL" id="WXYO01000003">
    <property type="protein sequence ID" value="NAS12056.1"/>
    <property type="molecule type" value="Genomic_DNA"/>
</dbReference>
<evidence type="ECO:0000313" key="2">
    <source>
        <dbReference type="EMBL" id="NAS12056.1"/>
    </source>
</evidence>
<proteinExistence type="predicted"/>